<dbReference type="RefSeq" id="XP_004363018.1">
    <property type="nucleotide sequence ID" value="XM_004362961.1"/>
</dbReference>
<reference evidence="2" key="1">
    <citation type="journal article" date="2011" name="Genome Res.">
        <title>Phylogeny-wide analysis of social amoeba genomes highlights ancient origins for complex intercellular communication.</title>
        <authorList>
            <person name="Heidel A.J."/>
            <person name="Lawal H.M."/>
            <person name="Felder M."/>
            <person name="Schilde C."/>
            <person name="Helps N.R."/>
            <person name="Tunggal B."/>
            <person name="Rivero F."/>
            <person name="John U."/>
            <person name="Schleicher M."/>
            <person name="Eichinger L."/>
            <person name="Platzer M."/>
            <person name="Noegel A.A."/>
            <person name="Schaap P."/>
            <person name="Gloeckner G."/>
        </authorList>
    </citation>
    <scope>NUCLEOTIDE SEQUENCE [LARGE SCALE GENOMIC DNA]</scope>
    <source>
        <strain evidence="2">SH3</strain>
    </source>
</reference>
<dbReference type="Proteomes" id="UP000007797">
    <property type="component" value="Unassembled WGS sequence"/>
</dbReference>
<dbReference type="EMBL" id="GL883006">
    <property type="protein sequence ID" value="EGG25167.1"/>
    <property type="molecule type" value="Genomic_DNA"/>
</dbReference>
<name>F4PHI3_CACFS</name>
<sequence>MVVSPKIGALGLFVYTSMMGVRLFAKAPFEYSTKAMVEDQKKPMKSLPKERLDYFINKSKEFGYNANYNKWDFYLSIDDAQMEFGSDEYAIVLTPHTWALGERDKKILETYQETKTRYRNDTSTIEHLTFKDIDNDKELRKKLIEDFRIVPITKDEEDANIEVINTTLKFKVGQDMISSNAKAFAFTFFPLIAISKLILPYRYPIGLTHLILPFLAVEATSYLKDKQAQEEIFRDIFNRNGPTPLINYKSFLNARMHFNAQNLISPPSGDNFLYPWMSDKINIIDDILKENHIQTTNFQD</sequence>
<dbReference type="KEGG" id="dfa:DFA_03415"/>
<dbReference type="GeneID" id="14876763"/>
<protein>
    <submittedName>
        <fullName evidence="1">Uncharacterized protein</fullName>
    </submittedName>
</protein>
<dbReference type="OrthoDB" id="10442808at2759"/>
<evidence type="ECO:0000313" key="1">
    <source>
        <dbReference type="EMBL" id="EGG25167.1"/>
    </source>
</evidence>
<gene>
    <name evidence="1" type="ORF">DFA_03415</name>
</gene>
<evidence type="ECO:0000313" key="2">
    <source>
        <dbReference type="Proteomes" id="UP000007797"/>
    </source>
</evidence>
<dbReference type="AlphaFoldDB" id="F4PHI3"/>
<keyword evidence="2" id="KW-1185">Reference proteome</keyword>
<accession>F4PHI3</accession>
<proteinExistence type="predicted"/>
<organism evidence="1 2">
    <name type="scientific">Cavenderia fasciculata</name>
    <name type="common">Slime mold</name>
    <name type="synonym">Dictyostelium fasciculatum</name>
    <dbReference type="NCBI Taxonomy" id="261658"/>
    <lineage>
        <taxon>Eukaryota</taxon>
        <taxon>Amoebozoa</taxon>
        <taxon>Evosea</taxon>
        <taxon>Eumycetozoa</taxon>
        <taxon>Dictyostelia</taxon>
        <taxon>Acytosteliales</taxon>
        <taxon>Cavenderiaceae</taxon>
        <taxon>Cavenderia</taxon>
    </lineage>
</organism>